<feature type="compositionally biased region" description="Basic and acidic residues" evidence="3">
    <location>
        <begin position="907"/>
        <end position="934"/>
    </location>
</feature>
<evidence type="ECO:0000313" key="4">
    <source>
        <dbReference type="EMBL" id="WRT64210.1"/>
    </source>
</evidence>
<evidence type="ECO:0000256" key="1">
    <source>
        <dbReference type="ARBA" id="ARBA00022737"/>
    </source>
</evidence>
<feature type="compositionally biased region" description="Basic and acidic residues" evidence="3">
    <location>
        <begin position="941"/>
        <end position="962"/>
    </location>
</feature>
<dbReference type="RefSeq" id="XP_062788950.1">
    <property type="nucleotide sequence ID" value="XM_062932899.1"/>
</dbReference>
<feature type="region of interest" description="Disordered" evidence="3">
    <location>
        <begin position="577"/>
        <end position="612"/>
    </location>
</feature>
<proteinExistence type="predicted"/>
<feature type="compositionally biased region" description="Basic and acidic residues" evidence="3">
    <location>
        <begin position="824"/>
        <end position="850"/>
    </location>
</feature>
<dbReference type="PANTHER" id="PTHR47942">
    <property type="entry name" value="TETRATRICOPEPTIDE REPEAT (TPR)-LIKE SUPERFAMILY PROTEIN-RELATED"/>
    <property type="match status" value="1"/>
</dbReference>
<evidence type="ECO:0000256" key="3">
    <source>
        <dbReference type="SAM" id="MobiDB-lite"/>
    </source>
</evidence>
<dbReference type="InterPro" id="IPR002885">
    <property type="entry name" value="PPR_rpt"/>
</dbReference>
<gene>
    <name evidence="4" type="ORF">IL334_001139</name>
</gene>
<feature type="compositionally biased region" description="Polar residues" evidence="3">
    <location>
        <begin position="579"/>
        <end position="602"/>
    </location>
</feature>
<protein>
    <recommendedName>
        <fullName evidence="6">Pentatricopeptide repeat protein</fullName>
    </recommendedName>
</protein>
<sequence>MLAVRRSSTILKQSGCFFSPLGLVQRDYHGDPGPTTRSNQKELRAALIASNSSSQRHLPKHLAPANRQILDTLLNAEPQDTPIRPRSSSRNVSLPLRLPNSRFDRNQYTVNQNQMQQVEENPYTTSTKLKRWIDKISRNNNNITDSQIEQAIEIVTKTQNHLVNAPVYNILLGFIGKQRRLNRMWSLYNDMKKRGIRPTTRTFSTLINAYARISHSGDTSFEHDFMPVKDLTHSRVTILFEQSQQHIKKCMMAESQAKEEIGVASFTGEKLFNGDIANGNEKTENQDEINISPTNAYLKYLGRHGLWEDMYKVFVGMDQSGPLSPDTVTYTTLLASLHNIHLVRSRLRKSQPASTHTQTGESTINLDQIQIGPIARGIWDQLSRQFDKLRDHNVQDKDRKLDNELFSHMLRCLVKGRYEDQKFAVNLVSKLWGYPPPGQATLASTQATPAGDEKPGFPSIKPSVQSATSLLQGLSSSKQTVLSSHYATLFLSTPEIQSSADLHFLKSAISALSESGDIGACINILDSYQPPSGIDGWDIQIYKMILQGCRFSSSSSCGDFNTALEIFKRAVQLPEHAENQSPGIKTQDLSKSYEWTSPNGQSKDSRGVSWVKPKPISPDTGILSILLRISMSNNNPTTSIKQILNIINHFGGERLLSIYPGSTRSDRFRVSGEEKMLIDHTPDTLEIKDSKKRVLEDLIDFAKNVILAIEKLGVQSAEYRDMQNKMQVIMDVWSGEIKSSRKGYTRSNEVQRPRDVERHGAERERLVEVNEWQDIETESLSRPRKMESSNPDTGRDRYRGEGTERNERPRSFGGDRGAPYLQRKSRDSEGNGRPYDGERPRKYDSLDRGSEGNLGREYADRKPRSDQPFGRGSFADRPPSDSFRSKPREDRAFGGDKFNSGRSHGRHLSEDGAHESGRSFENNSVREEKPRRESFSFGASDRGDKPRAERFPDRGAPRRERSFGNSNTDRSYDRERPRREGTFKKASFGLKK</sequence>
<evidence type="ECO:0008006" key="6">
    <source>
        <dbReference type="Google" id="ProtNLM"/>
    </source>
</evidence>
<dbReference type="Pfam" id="PF13041">
    <property type="entry name" value="PPR_2"/>
    <property type="match status" value="1"/>
</dbReference>
<reference evidence="4 5" key="1">
    <citation type="submission" date="2024-01" db="EMBL/GenBank/DDBJ databases">
        <title>Comparative genomics of Cryptococcus and Kwoniella reveals pathogenesis evolution and contrasting modes of karyotype evolution via chromosome fusion or intercentromeric recombination.</title>
        <authorList>
            <person name="Coelho M.A."/>
            <person name="David-Palma M."/>
            <person name="Shea T."/>
            <person name="Bowers K."/>
            <person name="McGinley-Smith S."/>
            <person name="Mohammad A.W."/>
            <person name="Gnirke A."/>
            <person name="Yurkov A.M."/>
            <person name="Nowrousian M."/>
            <person name="Sun S."/>
            <person name="Cuomo C.A."/>
            <person name="Heitman J."/>
        </authorList>
    </citation>
    <scope>NUCLEOTIDE SEQUENCE [LARGE SCALE GENOMIC DNA]</scope>
    <source>
        <strain evidence="4">CBS 11374</strain>
    </source>
</reference>
<dbReference type="InterPro" id="IPR011990">
    <property type="entry name" value="TPR-like_helical_dom_sf"/>
</dbReference>
<dbReference type="Gene3D" id="1.25.40.10">
    <property type="entry name" value="Tetratricopeptide repeat domain"/>
    <property type="match status" value="2"/>
</dbReference>
<feature type="compositionally biased region" description="Basic and acidic residues" evidence="3">
    <location>
        <begin position="883"/>
        <end position="894"/>
    </location>
</feature>
<dbReference type="NCBIfam" id="TIGR00756">
    <property type="entry name" value="PPR"/>
    <property type="match status" value="1"/>
</dbReference>
<dbReference type="InterPro" id="IPR051222">
    <property type="entry name" value="PPR/CCM1_RNA-binding"/>
</dbReference>
<name>A0ABZ1CR41_9TREE</name>
<organism evidence="4 5">
    <name type="scientific">Kwoniella shivajii</name>
    <dbReference type="NCBI Taxonomy" id="564305"/>
    <lineage>
        <taxon>Eukaryota</taxon>
        <taxon>Fungi</taxon>
        <taxon>Dikarya</taxon>
        <taxon>Basidiomycota</taxon>
        <taxon>Agaricomycotina</taxon>
        <taxon>Tremellomycetes</taxon>
        <taxon>Tremellales</taxon>
        <taxon>Cryptococcaceae</taxon>
        <taxon>Kwoniella</taxon>
    </lineage>
</organism>
<dbReference type="PROSITE" id="PS51375">
    <property type="entry name" value="PPR"/>
    <property type="match status" value="1"/>
</dbReference>
<dbReference type="Proteomes" id="UP001329825">
    <property type="component" value="Chromosome 1"/>
</dbReference>
<accession>A0ABZ1CR41</accession>
<feature type="compositionally biased region" description="Basic and acidic residues" evidence="3">
    <location>
        <begin position="749"/>
        <end position="762"/>
    </location>
</feature>
<feature type="region of interest" description="Disordered" evidence="3">
    <location>
        <begin position="740"/>
        <end position="762"/>
    </location>
</feature>
<feature type="region of interest" description="Disordered" evidence="3">
    <location>
        <begin position="777"/>
        <end position="992"/>
    </location>
</feature>
<evidence type="ECO:0000256" key="2">
    <source>
        <dbReference type="PROSITE-ProRule" id="PRU00708"/>
    </source>
</evidence>
<feature type="repeat" description="PPR" evidence="2">
    <location>
        <begin position="164"/>
        <end position="198"/>
    </location>
</feature>
<evidence type="ECO:0000313" key="5">
    <source>
        <dbReference type="Proteomes" id="UP001329825"/>
    </source>
</evidence>
<dbReference type="GeneID" id="87953270"/>
<dbReference type="PANTHER" id="PTHR47942:SF63">
    <property type="entry name" value="PENTATRICOPEPTIDE REPEAT-CONTAINING PROTEIN"/>
    <property type="match status" value="1"/>
</dbReference>
<keyword evidence="5" id="KW-1185">Reference proteome</keyword>
<keyword evidence="1" id="KW-0677">Repeat</keyword>
<dbReference type="EMBL" id="CP141881">
    <property type="protein sequence ID" value="WRT64210.1"/>
    <property type="molecule type" value="Genomic_DNA"/>
</dbReference>
<feature type="compositionally biased region" description="Basic and acidic residues" evidence="3">
    <location>
        <begin position="970"/>
        <end position="983"/>
    </location>
</feature>
<feature type="region of interest" description="Disordered" evidence="3">
    <location>
        <begin position="77"/>
        <end position="97"/>
    </location>
</feature>
<feature type="compositionally biased region" description="Basic and acidic residues" evidence="3">
    <location>
        <begin position="779"/>
        <end position="810"/>
    </location>
</feature>